<reference evidence="4" key="2">
    <citation type="submission" date="2015-01" db="EMBL/GenBank/DDBJ databases">
        <title>Evolutionary Origins and Diversification of the Mycorrhizal Mutualists.</title>
        <authorList>
            <consortium name="DOE Joint Genome Institute"/>
            <consortium name="Mycorrhizal Genomics Consortium"/>
            <person name="Kohler A."/>
            <person name="Kuo A."/>
            <person name="Nagy L.G."/>
            <person name="Floudas D."/>
            <person name="Copeland A."/>
            <person name="Barry K.W."/>
            <person name="Cichocki N."/>
            <person name="Veneault-Fourrey C."/>
            <person name="LaButti K."/>
            <person name="Lindquist E.A."/>
            <person name="Lipzen A."/>
            <person name="Lundell T."/>
            <person name="Morin E."/>
            <person name="Murat C."/>
            <person name="Riley R."/>
            <person name="Ohm R."/>
            <person name="Sun H."/>
            <person name="Tunlid A."/>
            <person name="Henrissat B."/>
            <person name="Grigoriev I.V."/>
            <person name="Hibbett D.S."/>
            <person name="Martin F."/>
        </authorList>
    </citation>
    <scope>NUCLEOTIDE SEQUENCE [LARGE SCALE GENOMIC DNA]</scope>
    <source>
        <strain evidence="4">MUT 4182</strain>
    </source>
</reference>
<dbReference type="EMBL" id="KN823293">
    <property type="protein sequence ID" value="KIO18360.1"/>
    <property type="molecule type" value="Genomic_DNA"/>
</dbReference>
<dbReference type="Proteomes" id="UP000054248">
    <property type="component" value="Unassembled WGS sequence"/>
</dbReference>
<reference evidence="3 4" key="1">
    <citation type="submission" date="2014-04" db="EMBL/GenBank/DDBJ databases">
        <authorList>
            <consortium name="DOE Joint Genome Institute"/>
            <person name="Kuo A."/>
            <person name="Girlanda M."/>
            <person name="Perotto S."/>
            <person name="Kohler A."/>
            <person name="Nagy L.G."/>
            <person name="Floudas D."/>
            <person name="Copeland A."/>
            <person name="Barry K.W."/>
            <person name="Cichocki N."/>
            <person name="Veneault-Fourrey C."/>
            <person name="LaButti K."/>
            <person name="Lindquist E.A."/>
            <person name="Lipzen A."/>
            <person name="Lundell T."/>
            <person name="Morin E."/>
            <person name="Murat C."/>
            <person name="Sun H."/>
            <person name="Tunlid A."/>
            <person name="Henrissat B."/>
            <person name="Grigoriev I.V."/>
            <person name="Hibbett D.S."/>
            <person name="Martin F."/>
            <person name="Nordberg H.P."/>
            <person name="Cantor M.N."/>
            <person name="Hua S.X."/>
        </authorList>
    </citation>
    <scope>NUCLEOTIDE SEQUENCE [LARGE SCALE GENOMIC DNA]</scope>
    <source>
        <strain evidence="3 4">MUT 4182</strain>
    </source>
</reference>
<feature type="compositionally biased region" description="Pro residues" evidence="1">
    <location>
        <begin position="72"/>
        <end position="82"/>
    </location>
</feature>
<name>A0A0C3LHG5_9AGAM</name>
<keyword evidence="4" id="KW-1185">Reference proteome</keyword>
<evidence type="ECO:0000313" key="4">
    <source>
        <dbReference type="Proteomes" id="UP000054248"/>
    </source>
</evidence>
<feature type="region of interest" description="Disordered" evidence="1">
    <location>
        <begin position="1"/>
        <end position="86"/>
    </location>
</feature>
<evidence type="ECO:0000313" key="3">
    <source>
        <dbReference type="EMBL" id="KIO20852.1"/>
    </source>
</evidence>
<evidence type="ECO:0000256" key="1">
    <source>
        <dbReference type="SAM" id="MobiDB-lite"/>
    </source>
</evidence>
<reference evidence="3" key="3">
    <citation type="submission" date="2015-02" db="EMBL/GenBank/DDBJ databases">
        <title>Evolutionary Origins and Diversification of the Mycorrhizal Mutualists.</title>
        <authorList>
            <consortium name="DOE Joint Genome Institute"/>
            <consortium name="Mycorrhizal Genomics Consortium"/>
            <person name="Kohler A."/>
            <person name="Kuo A."/>
            <person name="Nagy L.G."/>
            <person name="Floudas D."/>
            <person name="Copeland A."/>
            <person name="Barry K.W."/>
            <person name="Cichocki N."/>
            <person name="Veneault-Fourrey C."/>
            <person name="LaButti K."/>
            <person name="Lindquist E.A."/>
            <person name="Lipzen A."/>
            <person name="Lundell T."/>
            <person name="Morin E."/>
            <person name="Murat C."/>
            <person name="Riley R."/>
            <person name="Ohm R."/>
            <person name="Sun H."/>
            <person name="Tunlid A."/>
            <person name="Henrissat B."/>
            <person name="Grigoriev I.V."/>
            <person name="Hibbett D.S."/>
            <person name="Martin F."/>
        </authorList>
    </citation>
    <scope>NUCLEOTIDE SEQUENCE</scope>
    <source>
        <strain evidence="3 4">MUT 4182</strain>
    </source>
</reference>
<organism evidence="3 4">
    <name type="scientific">Tulasnella calospora MUT 4182</name>
    <dbReference type="NCBI Taxonomy" id="1051891"/>
    <lineage>
        <taxon>Eukaryota</taxon>
        <taxon>Fungi</taxon>
        <taxon>Dikarya</taxon>
        <taxon>Basidiomycota</taxon>
        <taxon>Agaricomycotina</taxon>
        <taxon>Agaricomycetes</taxon>
        <taxon>Cantharellales</taxon>
        <taxon>Tulasnellaceae</taxon>
        <taxon>Tulasnella</taxon>
    </lineage>
</organism>
<dbReference type="EMBL" id="KN823158">
    <property type="protein sequence ID" value="KIO20852.1"/>
    <property type="molecule type" value="Genomic_DNA"/>
</dbReference>
<dbReference type="AlphaFoldDB" id="A0A0C3LHG5"/>
<proteinExistence type="predicted"/>
<gene>
    <name evidence="3" type="ORF">M407DRAFT_245663</name>
    <name evidence="2" type="ORF">M407DRAFT_246503</name>
</gene>
<dbReference type="HOGENOM" id="CLU_1994287_0_0_1"/>
<dbReference type="OrthoDB" id="2554322at2759"/>
<feature type="compositionally biased region" description="Polar residues" evidence="1">
    <location>
        <begin position="15"/>
        <end position="25"/>
    </location>
</feature>
<evidence type="ECO:0000313" key="2">
    <source>
        <dbReference type="EMBL" id="KIO18360.1"/>
    </source>
</evidence>
<protein>
    <submittedName>
        <fullName evidence="3">Uncharacterized protein</fullName>
    </submittedName>
</protein>
<sequence>MSITEETGYVPPLPTQRSTSYTHQRPPSRSRGRQTINGSLPPMPFNSLLATIATAPNEGPTPEEINSQLPTNPQPPLPPPSTPEVRLAMTPENIKPLLECSREVSTRLNDCLKELERLNLAVTST</sequence>
<accession>A0A0C3LHG5</accession>